<keyword evidence="2" id="KW-1185">Reference proteome</keyword>
<evidence type="ECO:0000313" key="1">
    <source>
        <dbReference type="EMBL" id="CAD6198706.1"/>
    </source>
</evidence>
<proteinExistence type="predicted"/>
<reference evidence="1" key="1">
    <citation type="submission" date="2020-10" db="EMBL/GenBank/DDBJ databases">
        <authorList>
            <person name="Kikuchi T."/>
        </authorList>
    </citation>
    <scope>NUCLEOTIDE SEQUENCE</scope>
    <source>
        <strain evidence="1">NKZ352</strain>
    </source>
</reference>
<dbReference type="Proteomes" id="UP000835052">
    <property type="component" value="Unassembled WGS sequence"/>
</dbReference>
<evidence type="ECO:0000313" key="2">
    <source>
        <dbReference type="Proteomes" id="UP000835052"/>
    </source>
</evidence>
<dbReference type="AlphaFoldDB" id="A0A8S1HQ01"/>
<protein>
    <submittedName>
        <fullName evidence="1">Uncharacterized protein</fullName>
    </submittedName>
</protein>
<sequence>MILALLALPALVVAADYDPSRFSFFCSAYEKNGHRYMTEYDTVNGRGEFIEIAAIIKDKKTIFGSVQQGTANFYFKGDTETRSGNAYFLLHGDHYNIVRKIANAKSQMCATVLKYGDNIIGLIKRGAKKQKFVGTLDSSTDTFYYLDHVEQKKEDLKVFDDIAAGKLHEDSFEVLCYEEHNYA</sequence>
<name>A0A8S1HQ01_9PELO</name>
<comment type="caution">
    <text evidence="1">The sequence shown here is derived from an EMBL/GenBank/DDBJ whole genome shotgun (WGS) entry which is preliminary data.</text>
</comment>
<gene>
    <name evidence="1" type="ORF">CAUJ_LOCUS14612</name>
</gene>
<accession>A0A8S1HQ01</accession>
<organism evidence="1 2">
    <name type="scientific">Caenorhabditis auriculariae</name>
    <dbReference type="NCBI Taxonomy" id="2777116"/>
    <lineage>
        <taxon>Eukaryota</taxon>
        <taxon>Metazoa</taxon>
        <taxon>Ecdysozoa</taxon>
        <taxon>Nematoda</taxon>
        <taxon>Chromadorea</taxon>
        <taxon>Rhabditida</taxon>
        <taxon>Rhabditina</taxon>
        <taxon>Rhabditomorpha</taxon>
        <taxon>Rhabditoidea</taxon>
        <taxon>Rhabditidae</taxon>
        <taxon>Peloderinae</taxon>
        <taxon>Caenorhabditis</taxon>
    </lineage>
</organism>
<dbReference type="EMBL" id="CAJGYM010000135">
    <property type="protein sequence ID" value="CAD6198706.1"/>
    <property type="molecule type" value="Genomic_DNA"/>
</dbReference>